<accession>A0A8T8E2P4</accession>
<evidence type="ECO:0000313" key="2">
    <source>
        <dbReference type="EMBL" id="QRV15776.1"/>
    </source>
</evidence>
<feature type="region of interest" description="Disordered" evidence="1">
    <location>
        <begin position="163"/>
        <end position="188"/>
    </location>
</feature>
<name>A0A8T8E2P4_9EURY</name>
<dbReference type="Pfam" id="PF20575">
    <property type="entry name" value="HTH_63"/>
    <property type="match status" value="1"/>
</dbReference>
<keyword evidence="3" id="KW-1185">Reference proteome</keyword>
<proteinExistence type="predicted"/>
<evidence type="ECO:0000313" key="3">
    <source>
        <dbReference type="Proteomes" id="UP000637819"/>
    </source>
</evidence>
<protein>
    <submittedName>
        <fullName evidence="2">Uncharacterized protein</fullName>
    </submittedName>
</protein>
<dbReference type="AlphaFoldDB" id="A0A8T8E2P4"/>
<dbReference type="GeneID" id="62873941"/>
<dbReference type="InterPro" id="IPR046783">
    <property type="entry name" value="HTH_63"/>
</dbReference>
<dbReference type="KEGG" id="hsal:JMJ58_02415"/>
<dbReference type="Proteomes" id="UP000637819">
    <property type="component" value="Chromosome"/>
</dbReference>
<dbReference type="EMBL" id="CP069188">
    <property type="protein sequence ID" value="QRV15776.1"/>
    <property type="molecule type" value="Genomic_DNA"/>
</dbReference>
<reference evidence="2 3" key="1">
    <citation type="submission" date="2021-01" db="EMBL/GenBank/DDBJ databases">
        <title>Genome Sequence and Methylation Pattern of Haloterrigena salifodinae BOL5-1, An Extremely Halophilic Archaeon from a Bolivian Salt Mine.</title>
        <authorList>
            <person name="DasSarma P."/>
            <person name="Anton B.P."/>
            <person name="DasSarma S.L."/>
            <person name="von Ehrenheim H.A.L."/>
            <person name="Martinez F.L."/>
            <person name="Guzman D."/>
            <person name="Roberts R.J."/>
            <person name="DasSarma S."/>
        </authorList>
    </citation>
    <scope>NUCLEOTIDE SEQUENCE [LARGE SCALE GENOMIC DNA]</scope>
    <source>
        <strain evidence="2 3">BOL5-1</strain>
    </source>
</reference>
<gene>
    <name evidence="2" type="ORF">JMJ58_02415</name>
</gene>
<evidence type="ECO:0000256" key="1">
    <source>
        <dbReference type="SAM" id="MobiDB-lite"/>
    </source>
</evidence>
<sequence>MSAGESAPSSAVALDAADLRIDCYVRSDVPAPIGEIVDGVVGRLESLCEAGRIDEYRVASWPPETGAASAPSRGDLVAAFERWADRNGNSIEPGFRRRELPTSPLGAGSDAARERVRVPVMALALSADGDVTDPAALRGVVPYTERPNTADERTYTVDEWLSAVESDAADRDAPVAGSDPSPVPGGQR</sequence>
<dbReference type="OrthoDB" id="241883at2157"/>
<organism evidence="2 3">
    <name type="scientific">Haloterrigena salifodinae</name>
    <dbReference type="NCBI Taxonomy" id="2675099"/>
    <lineage>
        <taxon>Archaea</taxon>
        <taxon>Methanobacteriati</taxon>
        <taxon>Methanobacteriota</taxon>
        <taxon>Stenosarchaea group</taxon>
        <taxon>Halobacteria</taxon>
        <taxon>Halobacteriales</taxon>
        <taxon>Natrialbaceae</taxon>
        <taxon>Haloterrigena</taxon>
    </lineage>
</organism>
<dbReference type="RefSeq" id="WP_204748213.1">
    <property type="nucleotide sequence ID" value="NZ_CP069188.1"/>
</dbReference>